<proteinExistence type="predicted"/>
<gene>
    <name evidence="2" type="ORF">SAMN02745158_01724</name>
</gene>
<keyword evidence="3" id="KW-1185">Reference proteome</keyword>
<name>A0A1M4WUK5_9CLOT</name>
<organism evidence="2 3">
    <name type="scientific">Lactonifactor longoviformis DSM 17459</name>
    <dbReference type="NCBI Taxonomy" id="1122155"/>
    <lineage>
        <taxon>Bacteria</taxon>
        <taxon>Bacillati</taxon>
        <taxon>Bacillota</taxon>
        <taxon>Clostridia</taxon>
        <taxon>Eubacteriales</taxon>
        <taxon>Clostridiaceae</taxon>
        <taxon>Lactonifactor</taxon>
    </lineage>
</organism>
<evidence type="ECO:0000313" key="2">
    <source>
        <dbReference type="EMBL" id="SHE84723.1"/>
    </source>
</evidence>
<dbReference type="STRING" id="1122155.SAMN02745158_01724"/>
<keyword evidence="1" id="KW-0472">Membrane</keyword>
<evidence type="ECO:0000313" key="3">
    <source>
        <dbReference type="Proteomes" id="UP000184245"/>
    </source>
</evidence>
<feature type="transmembrane region" description="Helical" evidence="1">
    <location>
        <begin position="7"/>
        <end position="40"/>
    </location>
</feature>
<dbReference type="EMBL" id="FQVI01000007">
    <property type="protein sequence ID" value="SHE84723.1"/>
    <property type="molecule type" value="Genomic_DNA"/>
</dbReference>
<accession>A0A1M4WUK5</accession>
<reference evidence="2 3" key="1">
    <citation type="submission" date="2016-11" db="EMBL/GenBank/DDBJ databases">
        <authorList>
            <person name="Jaros S."/>
            <person name="Januszkiewicz K."/>
            <person name="Wedrychowicz H."/>
        </authorList>
    </citation>
    <scope>NUCLEOTIDE SEQUENCE [LARGE SCALE GENOMIC DNA]</scope>
    <source>
        <strain evidence="2 3">DSM 17459</strain>
    </source>
</reference>
<dbReference type="Proteomes" id="UP000184245">
    <property type="component" value="Unassembled WGS sequence"/>
</dbReference>
<keyword evidence="1" id="KW-0812">Transmembrane</keyword>
<evidence type="ECO:0000256" key="1">
    <source>
        <dbReference type="SAM" id="Phobius"/>
    </source>
</evidence>
<sequence>MCRLIGFLLFWVGVGMLIALIFPKCFFIVLVAAGCLLGGYNLFCR</sequence>
<dbReference type="AlphaFoldDB" id="A0A1M4WUK5"/>
<keyword evidence="1" id="KW-1133">Transmembrane helix</keyword>
<dbReference type="PROSITE" id="PS51257">
    <property type="entry name" value="PROKAR_LIPOPROTEIN"/>
    <property type="match status" value="1"/>
</dbReference>
<protein>
    <submittedName>
        <fullName evidence="2">Uncharacterized protein</fullName>
    </submittedName>
</protein>